<dbReference type="Proteomes" id="UP000051660">
    <property type="component" value="Unassembled WGS sequence"/>
</dbReference>
<sequence length="158" mass="17916">MLLACYALPALAEELPKFSDHNVKVYTGKRAKPRLDHEFWRDRSESYRSAIEDDKINAGGRFIVVILPCGTECQAPTFLDVRTGRITQFFTVTDWGDVPDDFKPVVSRADSRLIVFRGLRNEEGIKGNHYYLIDDRGELKHLHSTDTGGNFKAALKAE</sequence>
<evidence type="ECO:0000313" key="2">
    <source>
        <dbReference type="Proteomes" id="UP000051660"/>
    </source>
</evidence>
<name>A0A0R3N616_9BRAD</name>
<dbReference type="EMBL" id="LLYB01000057">
    <property type="protein sequence ID" value="KRR25405.1"/>
    <property type="molecule type" value="Genomic_DNA"/>
</dbReference>
<evidence type="ECO:0000313" key="1">
    <source>
        <dbReference type="EMBL" id="KRR25405.1"/>
    </source>
</evidence>
<proteinExistence type="predicted"/>
<protein>
    <submittedName>
        <fullName evidence="1">Uncharacterized protein</fullName>
    </submittedName>
</protein>
<organism evidence="1 2">
    <name type="scientific">Bradyrhizobium lablabi</name>
    <dbReference type="NCBI Taxonomy" id="722472"/>
    <lineage>
        <taxon>Bacteria</taxon>
        <taxon>Pseudomonadati</taxon>
        <taxon>Pseudomonadota</taxon>
        <taxon>Alphaproteobacteria</taxon>
        <taxon>Hyphomicrobiales</taxon>
        <taxon>Nitrobacteraceae</taxon>
        <taxon>Bradyrhizobium</taxon>
    </lineage>
</organism>
<reference evidence="1 2" key="1">
    <citation type="submission" date="2014-03" db="EMBL/GenBank/DDBJ databases">
        <title>Bradyrhizobium valentinum sp. nov., isolated from effective nodules of Lupinus mariae-josephae, a lupine endemic of basic-lime soils in Eastern Spain.</title>
        <authorList>
            <person name="Duran D."/>
            <person name="Rey L."/>
            <person name="Navarro A."/>
            <person name="Busquets A."/>
            <person name="Imperial J."/>
            <person name="Ruiz-Argueso T."/>
        </authorList>
    </citation>
    <scope>NUCLEOTIDE SEQUENCE [LARGE SCALE GENOMIC DNA]</scope>
    <source>
        <strain evidence="1 2">CCBAU 23086</strain>
    </source>
</reference>
<gene>
    <name evidence="1" type="ORF">CQ14_10505</name>
</gene>
<dbReference type="AlphaFoldDB" id="A0A0R3N616"/>
<comment type="caution">
    <text evidence="1">The sequence shown here is derived from an EMBL/GenBank/DDBJ whole genome shotgun (WGS) entry which is preliminary data.</text>
</comment>
<accession>A0A0R3N616</accession>